<feature type="region of interest" description="Disordered" evidence="1">
    <location>
        <begin position="41"/>
        <end position="65"/>
    </location>
</feature>
<evidence type="ECO:0000313" key="2">
    <source>
        <dbReference type="EMBL" id="KAK7419119.1"/>
    </source>
</evidence>
<protein>
    <submittedName>
        <fullName evidence="2">Uncharacterized protein</fullName>
    </submittedName>
</protein>
<accession>A0ABR1HE36</accession>
<keyword evidence="3" id="KW-1185">Reference proteome</keyword>
<dbReference type="Proteomes" id="UP001498421">
    <property type="component" value="Unassembled WGS sequence"/>
</dbReference>
<comment type="caution">
    <text evidence="2">The sequence shown here is derived from an EMBL/GenBank/DDBJ whole genome shotgun (WGS) entry which is preliminary data.</text>
</comment>
<sequence length="93" mass="10574">MRLGECQFTPEIPAHFRSQISIWHPGYIRGEDNMFSLPRLDAVDSQEETDDDENTNTADKPPIGTKHGVHFETVILACQIITGTYPHDRFMDA</sequence>
<gene>
    <name evidence="2" type="ORF">QQZ08_010989</name>
</gene>
<evidence type="ECO:0000313" key="3">
    <source>
        <dbReference type="Proteomes" id="UP001498421"/>
    </source>
</evidence>
<reference evidence="2 3" key="1">
    <citation type="journal article" date="2025" name="Microbiol. Resour. Announc.">
        <title>Draft genome sequences for Neonectria magnoliae and Neonectria punicea, canker pathogens of Liriodendron tulipifera and Acer saccharum in West Virginia.</title>
        <authorList>
            <person name="Petronek H.M."/>
            <person name="Kasson M.T."/>
            <person name="Metheny A.M."/>
            <person name="Stauder C.M."/>
            <person name="Lovett B."/>
            <person name="Lynch S.C."/>
            <person name="Garnas J.R."/>
            <person name="Kasson L.R."/>
            <person name="Stajich J.E."/>
        </authorList>
    </citation>
    <scope>NUCLEOTIDE SEQUENCE [LARGE SCALE GENOMIC DNA]</scope>
    <source>
        <strain evidence="2 3">NRRL 64651</strain>
    </source>
</reference>
<organism evidence="2 3">
    <name type="scientific">Neonectria magnoliae</name>
    <dbReference type="NCBI Taxonomy" id="2732573"/>
    <lineage>
        <taxon>Eukaryota</taxon>
        <taxon>Fungi</taxon>
        <taxon>Dikarya</taxon>
        <taxon>Ascomycota</taxon>
        <taxon>Pezizomycotina</taxon>
        <taxon>Sordariomycetes</taxon>
        <taxon>Hypocreomycetidae</taxon>
        <taxon>Hypocreales</taxon>
        <taxon>Nectriaceae</taxon>
        <taxon>Neonectria</taxon>
    </lineage>
</organism>
<evidence type="ECO:0000256" key="1">
    <source>
        <dbReference type="SAM" id="MobiDB-lite"/>
    </source>
</evidence>
<proteinExistence type="predicted"/>
<name>A0ABR1HE36_9HYPO</name>
<dbReference type="EMBL" id="JAZAVK010000155">
    <property type="protein sequence ID" value="KAK7419119.1"/>
    <property type="molecule type" value="Genomic_DNA"/>
</dbReference>
<feature type="compositionally biased region" description="Acidic residues" evidence="1">
    <location>
        <begin position="44"/>
        <end position="54"/>
    </location>
</feature>